<proteinExistence type="inferred from homology"/>
<dbReference type="OrthoDB" id="9786954at2"/>
<dbReference type="Gene3D" id="3.20.20.70">
    <property type="entry name" value="Aldolase class I"/>
    <property type="match status" value="1"/>
</dbReference>
<dbReference type="CDD" id="cd00405">
    <property type="entry name" value="PRAI"/>
    <property type="match status" value="1"/>
</dbReference>
<dbReference type="InterPro" id="IPR044643">
    <property type="entry name" value="TrpF_fam"/>
</dbReference>
<dbReference type="EMBL" id="CYZV01000019">
    <property type="protein sequence ID" value="CUO28639.1"/>
    <property type="molecule type" value="Genomic_DNA"/>
</dbReference>
<accession>A0A174DWJ7</accession>
<comment type="similarity">
    <text evidence="9">Belongs to the TrpF family.</text>
</comment>
<keyword evidence="5 9" id="KW-0028">Amino-acid biosynthesis</keyword>
<reference evidence="11 12" key="1">
    <citation type="submission" date="2015-09" db="EMBL/GenBank/DDBJ databases">
        <authorList>
            <consortium name="Pathogen Informatics"/>
        </authorList>
    </citation>
    <scope>NUCLEOTIDE SEQUENCE [LARGE SCALE GENOMIC DNA]</scope>
    <source>
        <strain evidence="11 12">2789STDY5834855</strain>
    </source>
</reference>
<sequence length="199" mass="22687">MSKVKIKFCGLFREKDIEYVNELNPDYIGFVFAKSKRQVSIKQAIKLKSKLNTNIKAVGVFVNEDIEKVLEIIDKNIIDIVQLHGNESEEYIKTIKERSTKEVIKAIKVNCFEDIEVWKDSCADYLLLDNGQGTGKTFNWNNIKNLNRPFFLAGGLNLENINEAILKVKPMAIDISSGIETNGVKDFEKMKEVIKIVGR</sequence>
<dbReference type="InterPro" id="IPR013785">
    <property type="entry name" value="Aldolase_TIM"/>
</dbReference>
<evidence type="ECO:0000256" key="6">
    <source>
        <dbReference type="ARBA" id="ARBA00022822"/>
    </source>
</evidence>
<evidence type="ECO:0000256" key="5">
    <source>
        <dbReference type="ARBA" id="ARBA00022605"/>
    </source>
</evidence>
<dbReference type="Proteomes" id="UP000095558">
    <property type="component" value="Unassembled WGS sequence"/>
</dbReference>
<keyword evidence="7 9" id="KW-0057">Aromatic amino acid biosynthesis</keyword>
<dbReference type="InterPro" id="IPR011060">
    <property type="entry name" value="RibuloseP-bd_barrel"/>
</dbReference>
<feature type="domain" description="N-(5'phosphoribosyl) anthranilate isomerase (PRAI)" evidence="10">
    <location>
        <begin position="7"/>
        <end position="195"/>
    </location>
</feature>
<evidence type="ECO:0000256" key="3">
    <source>
        <dbReference type="ARBA" id="ARBA00012572"/>
    </source>
</evidence>
<evidence type="ECO:0000256" key="2">
    <source>
        <dbReference type="ARBA" id="ARBA00004664"/>
    </source>
</evidence>
<comment type="catalytic activity">
    <reaction evidence="1 9">
        <text>N-(5-phospho-beta-D-ribosyl)anthranilate = 1-(2-carboxyphenylamino)-1-deoxy-D-ribulose 5-phosphate</text>
        <dbReference type="Rhea" id="RHEA:21540"/>
        <dbReference type="ChEBI" id="CHEBI:18277"/>
        <dbReference type="ChEBI" id="CHEBI:58613"/>
        <dbReference type="EC" id="5.3.1.24"/>
    </reaction>
</comment>
<dbReference type="EC" id="5.3.1.24" evidence="3 9"/>
<evidence type="ECO:0000313" key="11">
    <source>
        <dbReference type="EMBL" id="CUO28639.1"/>
    </source>
</evidence>
<dbReference type="HAMAP" id="MF_00135">
    <property type="entry name" value="PRAI"/>
    <property type="match status" value="1"/>
</dbReference>
<dbReference type="Pfam" id="PF00697">
    <property type="entry name" value="PRAI"/>
    <property type="match status" value="1"/>
</dbReference>
<keyword evidence="6 9" id="KW-0822">Tryptophan biosynthesis</keyword>
<organism evidence="11 12">
    <name type="scientific">Clostridium disporicum</name>
    <dbReference type="NCBI Taxonomy" id="84024"/>
    <lineage>
        <taxon>Bacteria</taxon>
        <taxon>Bacillati</taxon>
        <taxon>Bacillota</taxon>
        <taxon>Clostridia</taxon>
        <taxon>Eubacteriales</taxon>
        <taxon>Clostridiaceae</taxon>
        <taxon>Clostridium</taxon>
    </lineage>
</organism>
<name>A0A174DWJ7_9CLOT</name>
<dbReference type="PANTHER" id="PTHR42894:SF1">
    <property type="entry name" value="N-(5'-PHOSPHORIBOSYL)ANTHRANILATE ISOMERASE"/>
    <property type="match status" value="1"/>
</dbReference>
<dbReference type="InterPro" id="IPR001240">
    <property type="entry name" value="PRAI_dom"/>
</dbReference>
<comment type="pathway">
    <text evidence="2 9">Amino-acid biosynthesis; L-tryptophan biosynthesis; L-tryptophan from chorismate: step 3/5.</text>
</comment>
<evidence type="ECO:0000313" key="12">
    <source>
        <dbReference type="Proteomes" id="UP000095558"/>
    </source>
</evidence>
<gene>
    <name evidence="9 11" type="primary">trpF</name>
    <name evidence="11" type="ORF">ERS852470_01911</name>
</gene>
<dbReference type="SUPFAM" id="SSF51366">
    <property type="entry name" value="Ribulose-phoshate binding barrel"/>
    <property type="match status" value="1"/>
</dbReference>
<dbReference type="RefSeq" id="WP_042395452.1">
    <property type="nucleotide sequence ID" value="NZ_CYYT01000053.1"/>
</dbReference>
<evidence type="ECO:0000259" key="10">
    <source>
        <dbReference type="Pfam" id="PF00697"/>
    </source>
</evidence>
<dbReference type="GO" id="GO:0000162">
    <property type="term" value="P:L-tryptophan biosynthetic process"/>
    <property type="evidence" value="ECO:0007669"/>
    <property type="project" value="UniProtKB-UniRule"/>
</dbReference>
<evidence type="ECO:0000256" key="8">
    <source>
        <dbReference type="ARBA" id="ARBA00023235"/>
    </source>
</evidence>
<keyword evidence="8 9" id="KW-0413">Isomerase</keyword>
<evidence type="ECO:0000256" key="1">
    <source>
        <dbReference type="ARBA" id="ARBA00001164"/>
    </source>
</evidence>
<dbReference type="AlphaFoldDB" id="A0A174DWJ7"/>
<evidence type="ECO:0000256" key="9">
    <source>
        <dbReference type="HAMAP-Rule" id="MF_00135"/>
    </source>
</evidence>
<dbReference type="GO" id="GO:0004640">
    <property type="term" value="F:phosphoribosylanthranilate isomerase activity"/>
    <property type="evidence" value="ECO:0007669"/>
    <property type="project" value="UniProtKB-UniRule"/>
</dbReference>
<dbReference type="GeneID" id="83010955"/>
<dbReference type="UniPathway" id="UPA00035">
    <property type="reaction ID" value="UER00042"/>
</dbReference>
<evidence type="ECO:0000256" key="4">
    <source>
        <dbReference type="ARBA" id="ARBA00022272"/>
    </source>
</evidence>
<protein>
    <recommendedName>
        <fullName evidence="4 9">N-(5'-phosphoribosyl)anthranilate isomerase</fullName>
        <shortName evidence="9">PRAI</shortName>
        <ecNumber evidence="3 9">5.3.1.24</ecNumber>
    </recommendedName>
</protein>
<dbReference type="PANTHER" id="PTHR42894">
    <property type="entry name" value="N-(5'-PHOSPHORIBOSYL)ANTHRANILATE ISOMERASE"/>
    <property type="match status" value="1"/>
</dbReference>
<evidence type="ECO:0000256" key="7">
    <source>
        <dbReference type="ARBA" id="ARBA00023141"/>
    </source>
</evidence>